<proteinExistence type="predicted"/>
<feature type="transmembrane region" description="Helical" evidence="1">
    <location>
        <begin position="524"/>
        <end position="543"/>
    </location>
</feature>
<feature type="transmembrane region" description="Helical" evidence="1">
    <location>
        <begin position="445"/>
        <end position="471"/>
    </location>
</feature>
<feature type="transmembrane region" description="Helical" evidence="1">
    <location>
        <begin position="590"/>
        <end position="610"/>
    </location>
</feature>
<keyword evidence="1" id="KW-0472">Membrane</keyword>
<dbReference type="AlphaFoldDB" id="A0A0F9GXQ2"/>
<evidence type="ECO:0000256" key="1">
    <source>
        <dbReference type="SAM" id="Phobius"/>
    </source>
</evidence>
<dbReference type="Pfam" id="PF06197">
    <property type="entry name" value="DUF998"/>
    <property type="match status" value="1"/>
</dbReference>
<dbReference type="EMBL" id="LAZR01018669">
    <property type="protein sequence ID" value="KKL95471.1"/>
    <property type="molecule type" value="Genomic_DNA"/>
</dbReference>
<accession>A0A0F9GXQ2</accession>
<reference evidence="2" key="1">
    <citation type="journal article" date="2015" name="Nature">
        <title>Complex archaea that bridge the gap between prokaryotes and eukaryotes.</title>
        <authorList>
            <person name="Spang A."/>
            <person name="Saw J.H."/>
            <person name="Jorgensen S.L."/>
            <person name="Zaremba-Niedzwiedzka K."/>
            <person name="Martijn J."/>
            <person name="Lind A.E."/>
            <person name="van Eijk R."/>
            <person name="Schleper C."/>
            <person name="Guy L."/>
            <person name="Ettema T.J."/>
        </authorList>
    </citation>
    <scope>NUCLEOTIDE SEQUENCE</scope>
</reference>
<gene>
    <name evidence="2" type="ORF">LCGC14_1854250</name>
</gene>
<dbReference type="Gene3D" id="3.40.630.30">
    <property type="match status" value="1"/>
</dbReference>
<dbReference type="InterPro" id="IPR016181">
    <property type="entry name" value="Acyl_CoA_acyltransferase"/>
</dbReference>
<protein>
    <submittedName>
        <fullName evidence="2">Uncharacterized protein</fullName>
    </submittedName>
</protein>
<name>A0A0F9GXQ2_9ZZZZ</name>
<feature type="transmembrane region" description="Helical" evidence="1">
    <location>
        <begin position="491"/>
        <end position="512"/>
    </location>
</feature>
<dbReference type="InterPro" id="IPR009339">
    <property type="entry name" value="DUF998"/>
</dbReference>
<evidence type="ECO:0000313" key="2">
    <source>
        <dbReference type="EMBL" id="KKL95471.1"/>
    </source>
</evidence>
<dbReference type="SUPFAM" id="SSF55729">
    <property type="entry name" value="Acyl-CoA N-acyltransferases (Nat)"/>
    <property type="match status" value="1"/>
</dbReference>
<feature type="transmembrane region" description="Helical" evidence="1">
    <location>
        <begin position="555"/>
        <end position="578"/>
    </location>
</feature>
<comment type="caution">
    <text evidence="2">The sequence shown here is derived from an EMBL/GenBank/DDBJ whole genome shotgun (WGS) entry which is preliminary data.</text>
</comment>
<sequence length="635" mass="72781">MLSEQILSENAVSLEQFFPNFTHEFLKPFEDLTSSQIKNEMHLNFEIKESKHLKKISPILRLAHPSDAKMITEIYKELYNGTYPYKEMEDVEEVQKMILDPHVKWIVYQDPQYNIAGCITFVLDFENRRGYIRGFMLKKKFQGRIDITKAMIGSMLGMLHEFRDTIYTWYVENRTAHAKSQYSMWVCGIAPIAFYPNKDIFLEKIESDLMQILYDERALKKFRSSAIPCFIPSVESCYQYSNKRYSLGTFSIKSPNIILGKKKVRKLQKKLKRNIVKEKFGYETITLSFEGSESYFEFLHTPQVKNFEKVKYKVKNLEEFYVFTQELIKCKKEFDVRYCEVFVSAYNPEHQQIFYNAGLTPKGYIPSWECSPDALEFSDSILFSIFDGKVSEDIQLIDQGHKLLEALGFYGDGEAAPASCQTYSFVEVASKTSSLMKQKTVKRGALSIMFTYLTLLCLSIITAVAFGPSGFSFIMQTISDLGNSQFTPAPYLFDFACIMAGMVTIPYSFFCNDVRKSPQKRVNIISRSGLFFGILGGIGYMFVGVFSLERAGPNGIFHTVSAIIAFTGFVFSIVFFSLHAFIQGNPKVKLLGICGIIIPLTIFILNGVLATPLIEWILLFSILFYTIPLNYLSLH</sequence>
<organism evidence="2">
    <name type="scientific">marine sediment metagenome</name>
    <dbReference type="NCBI Taxonomy" id="412755"/>
    <lineage>
        <taxon>unclassified sequences</taxon>
        <taxon>metagenomes</taxon>
        <taxon>ecological metagenomes</taxon>
    </lineage>
</organism>
<feature type="transmembrane region" description="Helical" evidence="1">
    <location>
        <begin position="616"/>
        <end position="634"/>
    </location>
</feature>
<keyword evidence="1" id="KW-0812">Transmembrane</keyword>
<keyword evidence="1" id="KW-1133">Transmembrane helix</keyword>